<feature type="region of interest" description="Disordered" evidence="1">
    <location>
        <begin position="96"/>
        <end position="146"/>
    </location>
</feature>
<dbReference type="OrthoDB" id="4160690at2759"/>
<dbReference type="RefSeq" id="XP_033604676.1">
    <property type="nucleotide sequence ID" value="XM_033743332.1"/>
</dbReference>
<evidence type="ECO:0000313" key="3">
    <source>
        <dbReference type="EMBL" id="KAF2762225.1"/>
    </source>
</evidence>
<organism evidence="3 4">
    <name type="scientific">Pseudovirgaria hyperparasitica</name>
    <dbReference type="NCBI Taxonomy" id="470096"/>
    <lineage>
        <taxon>Eukaryota</taxon>
        <taxon>Fungi</taxon>
        <taxon>Dikarya</taxon>
        <taxon>Ascomycota</taxon>
        <taxon>Pezizomycotina</taxon>
        <taxon>Dothideomycetes</taxon>
        <taxon>Dothideomycetes incertae sedis</taxon>
        <taxon>Acrospermales</taxon>
        <taxon>Acrospermaceae</taxon>
        <taxon>Pseudovirgaria</taxon>
    </lineage>
</organism>
<keyword evidence="2" id="KW-0732">Signal</keyword>
<name>A0A6A6WJ54_9PEZI</name>
<dbReference type="AlphaFoldDB" id="A0A6A6WJ54"/>
<proteinExistence type="predicted"/>
<reference evidence="3" key="1">
    <citation type="journal article" date="2020" name="Stud. Mycol.">
        <title>101 Dothideomycetes genomes: a test case for predicting lifestyles and emergence of pathogens.</title>
        <authorList>
            <person name="Haridas S."/>
            <person name="Albert R."/>
            <person name="Binder M."/>
            <person name="Bloem J."/>
            <person name="Labutti K."/>
            <person name="Salamov A."/>
            <person name="Andreopoulos B."/>
            <person name="Baker S."/>
            <person name="Barry K."/>
            <person name="Bills G."/>
            <person name="Bluhm B."/>
            <person name="Cannon C."/>
            <person name="Castanera R."/>
            <person name="Culley D."/>
            <person name="Daum C."/>
            <person name="Ezra D."/>
            <person name="Gonzalez J."/>
            <person name="Henrissat B."/>
            <person name="Kuo A."/>
            <person name="Liang C."/>
            <person name="Lipzen A."/>
            <person name="Lutzoni F."/>
            <person name="Magnuson J."/>
            <person name="Mondo S."/>
            <person name="Nolan M."/>
            <person name="Ohm R."/>
            <person name="Pangilinan J."/>
            <person name="Park H.-J."/>
            <person name="Ramirez L."/>
            <person name="Alfaro M."/>
            <person name="Sun H."/>
            <person name="Tritt A."/>
            <person name="Yoshinaga Y."/>
            <person name="Zwiers L.-H."/>
            <person name="Turgeon B."/>
            <person name="Goodwin S."/>
            <person name="Spatafora J."/>
            <person name="Crous P."/>
            <person name="Grigoriev I."/>
        </authorList>
    </citation>
    <scope>NUCLEOTIDE SEQUENCE</scope>
    <source>
        <strain evidence="3">CBS 121739</strain>
    </source>
</reference>
<keyword evidence="4" id="KW-1185">Reference proteome</keyword>
<protein>
    <submittedName>
        <fullName evidence="3">Uncharacterized protein</fullName>
    </submittedName>
</protein>
<sequence>MKIPTTTIILTVLFAVPNTASLLDTDALLKRQEPGTPAYNCHAACGGVLTIGRGGGEYCDNAEYQSNLQSCLDCANTYNIWYIYGNGVSGLAKQCQDDATPSPSGFEGAGPSSTFSLSEPNAPPTPTPNTDGGTPTGSNSPTDTGAAGSLKYDTNVSMFAVLLVMSGVLGL</sequence>
<feature type="signal peptide" evidence="2">
    <location>
        <begin position="1"/>
        <end position="22"/>
    </location>
</feature>
<feature type="chain" id="PRO_5025333767" evidence="2">
    <location>
        <begin position="23"/>
        <end position="171"/>
    </location>
</feature>
<feature type="compositionally biased region" description="Low complexity" evidence="1">
    <location>
        <begin position="128"/>
        <end position="145"/>
    </location>
</feature>
<accession>A0A6A6WJ54</accession>
<dbReference type="GeneID" id="54484386"/>
<gene>
    <name evidence="3" type="ORF">EJ05DRAFT_473140</name>
</gene>
<evidence type="ECO:0000256" key="2">
    <source>
        <dbReference type="SAM" id="SignalP"/>
    </source>
</evidence>
<dbReference type="EMBL" id="ML996566">
    <property type="protein sequence ID" value="KAF2762225.1"/>
    <property type="molecule type" value="Genomic_DNA"/>
</dbReference>
<evidence type="ECO:0000256" key="1">
    <source>
        <dbReference type="SAM" id="MobiDB-lite"/>
    </source>
</evidence>
<dbReference type="Proteomes" id="UP000799437">
    <property type="component" value="Unassembled WGS sequence"/>
</dbReference>
<evidence type="ECO:0000313" key="4">
    <source>
        <dbReference type="Proteomes" id="UP000799437"/>
    </source>
</evidence>